<dbReference type="OrthoDB" id="10018607at2759"/>
<feature type="chain" id="PRO_5036233000" description="Protein quiver" evidence="1">
    <location>
        <begin position="24"/>
        <end position="146"/>
    </location>
</feature>
<comment type="caution">
    <text evidence="5">The sequence shown here is derived from an EMBL/GenBank/DDBJ whole genome shotgun (WGS) entry which is preliminary data.</text>
</comment>
<evidence type="ECO:0000313" key="4">
    <source>
        <dbReference type="EMBL" id="CAF3427063.1"/>
    </source>
</evidence>
<dbReference type="Proteomes" id="UP000663869">
    <property type="component" value="Unassembled WGS sequence"/>
</dbReference>
<evidence type="ECO:0000313" key="10">
    <source>
        <dbReference type="EMBL" id="CAF4688075.1"/>
    </source>
</evidence>
<evidence type="ECO:0000313" key="11">
    <source>
        <dbReference type="EMBL" id="CAF4887016.1"/>
    </source>
</evidence>
<dbReference type="Proteomes" id="UP000663862">
    <property type="component" value="Unassembled WGS sequence"/>
</dbReference>
<protein>
    <recommendedName>
        <fullName evidence="14">Protein quiver</fullName>
    </recommendedName>
</protein>
<dbReference type="EMBL" id="CAJOBP010002151">
    <property type="protein sequence ID" value="CAF4337425.1"/>
    <property type="molecule type" value="Genomic_DNA"/>
</dbReference>
<dbReference type="EMBL" id="CAJNYU010001312">
    <property type="protein sequence ID" value="CAF3427063.1"/>
    <property type="molecule type" value="Genomic_DNA"/>
</dbReference>
<reference evidence="5" key="1">
    <citation type="submission" date="2021-02" db="EMBL/GenBank/DDBJ databases">
        <authorList>
            <person name="Nowell W R."/>
        </authorList>
    </citation>
    <scope>NUCLEOTIDE SEQUENCE</scope>
</reference>
<evidence type="ECO:0008006" key="14">
    <source>
        <dbReference type="Google" id="ProtNLM"/>
    </source>
</evidence>
<dbReference type="Proteomes" id="UP000663873">
    <property type="component" value="Unassembled WGS sequence"/>
</dbReference>
<dbReference type="Proteomes" id="UP000663851">
    <property type="component" value="Unassembled WGS sequence"/>
</dbReference>
<dbReference type="Proteomes" id="UP000663872">
    <property type="component" value="Unassembled WGS sequence"/>
</dbReference>
<keyword evidence="1" id="KW-0732">Signal</keyword>
<accession>A0A818EXX3</accession>
<dbReference type="EMBL" id="CAJOBR010002531">
    <property type="protein sequence ID" value="CAF4688075.1"/>
    <property type="molecule type" value="Genomic_DNA"/>
</dbReference>
<evidence type="ECO:0000313" key="13">
    <source>
        <dbReference type="Proteomes" id="UP000663873"/>
    </source>
</evidence>
<evidence type="ECO:0000313" key="8">
    <source>
        <dbReference type="EMBL" id="CAF4437598.1"/>
    </source>
</evidence>
<dbReference type="EMBL" id="CAJNYD010001818">
    <property type="protein sequence ID" value="CAF3366083.1"/>
    <property type="molecule type" value="Genomic_DNA"/>
</dbReference>
<dbReference type="EMBL" id="CAJOBQ010002475">
    <property type="protein sequence ID" value="CAF4562465.1"/>
    <property type="molecule type" value="Genomic_DNA"/>
</dbReference>
<dbReference type="Proteomes" id="UP000663838">
    <property type="component" value="Unassembled WGS sequence"/>
</dbReference>
<sequence length="146" mass="16530">MIFIEWHFFLYLVLIFLLYKTAAVYSIQCCTSKDNACLSKPVDCPSNVCFKLVINKVTEERGCLDDLIELINSANKNNKTSTDRNAYPSGSSNDQCHKLGAYENGISLCKCTNNLCNLSSKRIHLTKSLIPLMILFVQYFLRNSLS</sequence>
<dbReference type="EMBL" id="CAJNYV010003525">
    <property type="protein sequence ID" value="CAF3584743.1"/>
    <property type="molecule type" value="Genomic_DNA"/>
</dbReference>
<evidence type="ECO:0000313" key="5">
    <source>
        <dbReference type="EMBL" id="CAF3465397.1"/>
    </source>
</evidence>
<dbReference type="Proteomes" id="UP000663833">
    <property type="component" value="Unassembled WGS sequence"/>
</dbReference>
<evidence type="ECO:0000313" key="3">
    <source>
        <dbReference type="EMBL" id="CAF3366083.1"/>
    </source>
</evidence>
<evidence type="ECO:0000313" key="2">
    <source>
        <dbReference type="EMBL" id="CAF3190422.1"/>
    </source>
</evidence>
<dbReference type="Proteomes" id="UP000663848">
    <property type="component" value="Unassembled WGS sequence"/>
</dbReference>
<evidence type="ECO:0000313" key="12">
    <source>
        <dbReference type="Proteomes" id="UP000663872"/>
    </source>
</evidence>
<dbReference type="EMBL" id="CAJOBO010002207">
    <property type="protein sequence ID" value="CAF4437598.1"/>
    <property type="molecule type" value="Genomic_DNA"/>
</dbReference>
<keyword evidence="13" id="KW-1185">Reference proteome</keyword>
<gene>
    <name evidence="4" type="ORF">FME351_LOCUS11463</name>
    <name evidence="5" type="ORF">GRG538_LOCUS15254</name>
    <name evidence="8" type="ORF">HFQ381_LOCUS22862</name>
    <name evidence="6" type="ORF">KIK155_LOCUS20132</name>
    <name evidence="3" type="ORF">LUA448_LOCUS14399</name>
    <name evidence="10" type="ORF">QYT958_LOCUS17032</name>
    <name evidence="2" type="ORF">TIS948_LOCUS11921</name>
    <name evidence="11" type="ORF">TOA249_LOCUS29703</name>
    <name evidence="9" type="ORF">TSG867_LOCUS25398</name>
    <name evidence="7" type="ORF">UJA718_LOCUS14906</name>
</gene>
<evidence type="ECO:0000256" key="1">
    <source>
        <dbReference type="SAM" id="SignalP"/>
    </source>
</evidence>
<dbReference type="EMBL" id="CAJNXB010001726">
    <property type="protein sequence ID" value="CAF3190422.1"/>
    <property type="molecule type" value="Genomic_DNA"/>
</dbReference>
<dbReference type="Proteomes" id="UP000663825">
    <property type="component" value="Unassembled WGS sequence"/>
</dbReference>
<evidence type="ECO:0000313" key="9">
    <source>
        <dbReference type="EMBL" id="CAF4562465.1"/>
    </source>
</evidence>
<feature type="signal peptide" evidence="1">
    <location>
        <begin position="1"/>
        <end position="23"/>
    </location>
</feature>
<dbReference type="EMBL" id="CAJNYT010002341">
    <property type="protein sequence ID" value="CAF3465397.1"/>
    <property type="molecule type" value="Genomic_DNA"/>
</dbReference>
<organism evidence="5 12">
    <name type="scientific">Rotaria socialis</name>
    <dbReference type="NCBI Taxonomy" id="392032"/>
    <lineage>
        <taxon>Eukaryota</taxon>
        <taxon>Metazoa</taxon>
        <taxon>Spiralia</taxon>
        <taxon>Gnathifera</taxon>
        <taxon>Rotifera</taxon>
        <taxon>Eurotatoria</taxon>
        <taxon>Bdelloidea</taxon>
        <taxon>Philodinida</taxon>
        <taxon>Philodinidae</taxon>
        <taxon>Rotaria</taxon>
    </lineage>
</organism>
<evidence type="ECO:0000313" key="6">
    <source>
        <dbReference type="EMBL" id="CAF3584743.1"/>
    </source>
</evidence>
<dbReference type="EMBL" id="CAJOBS010004735">
    <property type="protein sequence ID" value="CAF4887016.1"/>
    <property type="molecule type" value="Genomic_DNA"/>
</dbReference>
<dbReference type="Proteomes" id="UP000663865">
    <property type="component" value="Unassembled WGS sequence"/>
</dbReference>
<proteinExistence type="predicted"/>
<name>A0A818EXX3_9BILA</name>
<evidence type="ECO:0000313" key="7">
    <source>
        <dbReference type="EMBL" id="CAF4337425.1"/>
    </source>
</evidence>
<dbReference type="AlphaFoldDB" id="A0A818EXX3"/>